<feature type="coiled-coil region" evidence="1">
    <location>
        <begin position="1"/>
        <end position="67"/>
    </location>
</feature>
<name>A0A7K6LLH1_9CORV</name>
<proteinExistence type="predicted"/>
<comment type="caution">
    <text evidence="2">The sequence shown here is derived from an EMBL/GenBank/DDBJ whole genome shotgun (WGS) entry which is preliminary data.</text>
</comment>
<keyword evidence="3" id="KW-1185">Reference proteome</keyword>
<sequence length="83" mass="9995">NPSEMDTVEDLTRKLRQAEKQNVELTNQRNCDMSRYEKEIMKLRLELEKEQVLRQRLQSEISFTRKEANIQMYSAEDELCDVK</sequence>
<dbReference type="OrthoDB" id="287623at2759"/>
<keyword evidence="1" id="KW-0175">Coiled coil</keyword>
<organism evidence="2 3">
    <name type="scientific">Falcunculus frontatus</name>
    <name type="common">Eastern shriketit</name>
    <dbReference type="NCBI Taxonomy" id="254539"/>
    <lineage>
        <taxon>Eukaryota</taxon>
        <taxon>Metazoa</taxon>
        <taxon>Chordata</taxon>
        <taxon>Craniata</taxon>
        <taxon>Vertebrata</taxon>
        <taxon>Euteleostomi</taxon>
        <taxon>Archelosauria</taxon>
        <taxon>Archosauria</taxon>
        <taxon>Dinosauria</taxon>
        <taxon>Saurischia</taxon>
        <taxon>Theropoda</taxon>
        <taxon>Coelurosauria</taxon>
        <taxon>Aves</taxon>
        <taxon>Neognathae</taxon>
        <taxon>Neoaves</taxon>
        <taxon>Telluraves</taxon>
        <taxon>Australaves</taxon>
        <taxon>Passeriformes</taxon>
        <taxon>Corvoidea</taxon>
        <taxon>Pachycephalidae</taxon>
        <taxon>Falcunculus</taxon>
    </lineage>
</organism>
<gene>
    <name evidence="2" type="primary">Ccdc171_2</name>
    <name evidence="2" type="ORF">FALFRO_R04117</name>
</gene>
<dbReference type="PANTHER" id="PTHR37476">
    <property type="entry name" value="COILED-COIL DOMAIN-CONTAINING PROTEIN 171"/>
    <property type="match status" value="1"/>
</dbReference>
<evidence type="ECO:0000313" key="2">
    <source>
        <dbReference type="EMBL" id="NWW25122.1"/>
    </source>
</evidence>
<dbReference type="EMBL" id="VZRV01008110">
    <property type="protein sequence ID" value="NWW25122.1"/>
    <property type="molecule type" value="Genomic_DNA"/>
</dbReference>
<protein>
    <submittedName>
        <fullName evidence="2">CC171 protein</fullName>
    </submittedName>
</protein>
<feature type="non-terminal residue" evidence="2">
    <location>
        <position position="83"/>
    </location>
</feature>
<reference evidence="2 3" key="1">
    <citation type="submission" date="2019-09" db="EMBL/GenBank/DDBJ databases">
        <title>Bird 10,000 Genomes (B10K) Project - Family phase.</title>
        <authorList>
            <person name="Zhang G."/>
        </authorList>
    </citation>
    <scope>NUCLEOTIDE SEQUENCE [LARGE SCALE GENOMIC DNA]</scope>
    <source>
        <strain evidence="2">B10K-DU-029-77</strain>
    </source>
</reference>
<evidence type="ECO:0000256" key="1">
    <source>
        <dbReference type="SAM" id="Coils"/>
    </source>
</evidence>
<dbReference type="Proteomes" id="UP000534626">
    <property type="component" value="Unassembled WGS sequence"/>
</dbReference>
<feature type="non-terminal residue" evidence="2">
    <location>
        <position position="1"/>
    </location>
</feature>
<dbReference type="PANTHER" id="PTHR37476:SF1">
    <property type="entry name" value="COILED-COIL DOMAIN-CONTAINING PROTEIN 171"/>
    <property type="match status" value="1"/>
</dbReference>
<accession>A0A7K6LLH1</accession>
<dbReference type="AlphaFoldDB" id="A0A7K6LLH1"/>
<evidence type="ECO:0000313" key="3">
    <source>
        <dbReference type="Proteomes" id="UP000534626"/>
    </source>
</evidence>